<dbReference type="AlphaFoldDB" id="A0A938Y6R3"/>
<keyword evidence="2" id="KW-0812">Transmembrane</keyword>
<evidence type="ECO:0000256" key="1">
    <source>
        <dbReference type="SAM" id="MobiDB-lite"/>
    </source>
</evidence>
<gene>
    <name evidence="3" type="ORF">JK386_14395</name>
</gene>
<keyword evidence="2" id="KW-1133">Transmembrane helix</keyword>
<evidence type="ECO:0000256" key="2">
    <source>
        <dbReference type="SAM" id="Phobius"/>
    </source>
</evidence>
<dbReference type="EMBL" id="JAERTX010000013">
    <property type="protein sequence ID" value="MBM9461088.1"/>
    <property type="molecule type" value="Genomic_DNA"/>
</dbReference>
<dbReference type="RefSeq" id="WP_205292395.1">
    <property type="nucleotide sequence ID" value="NZ_CP074406.1"/>
</dbReference>
<comment type="caution">
    <text evidence="3">The sequence shown here is derived from an EMBL/GenBank/DDBJ whole genome shotgun (WGS) entry which is preliminary data.</text>
</comment>
<keyword evidence="2" id="KW-0472">Membrane</keyword>
<evidence type="ECO:0000313" key="4">
    <source>
        <dbReference type="Proteomes" id="UP000663791"/>
    </source>
</evidence>
<accession>A0A938Y6R3</accession>
<keyword evidence="4" id="KW-1185">Reference proteome</keyword>
<reference evidence="3" key="1">
    <citation type="submission" date="2021-01" db="EMBL/GenBank/DDBJ databases">
        <title>Novel species in genus Nocardioides.</title>
        <authorList>
            <person name="Zhang G."/>
        </authorList>
    </citation>
    <scope>NUCLEOTIDE SEQUENCE</scope>
    <source>
        <strain evidence="3">Zg-536</strain>
    </source>
</reference>
<feature type="transmembrane region" description="Helical" evidence="2">
    <location>
        <begin position="54"/>
        <end position="80"/>
    </location>
</feature>
<organism evidence="3 4">
    <name type="scientific">Nocardioides faecalis</name>
    <dbReference type="NCBI Taxonomy" id="2803858"/>
    <lineage>
        <taxon>Bacteria</taxon>
        <taxon>Bacillati</taxon>
        <taxon>Actinomycetota</taxon>
        <taxon>Actinomycetes</taxon>
        <taxon>Propionibacteriales</taxon>
        <taxon>Nocardioidaceae</taxon>
        <taxon>Nocardioides</taxon>
    </lineage>
</organism>
<proteinExistence type="predicted"/>
<sequence>MTTTEHTPSRLEQEVARLRPEPTPVAPAWSAQTLERILAAPQDRPTRRRVGRAGILGGVLAGALGVGGIAYASGLVPAIIAEDLDHISPTPVSDVHEVASFSVASPGGEQDFVIWRGTDAEGRSCTAVLEAEGRFGPELGGYCADAPTDAWFDRTSESYAGTIEDTPPASTYFVYGEPDLPGVRRVRVRGAGFAHEVALDPGTGGFAVALPELGDSVSGDFAQVDFLTANGTVLGTRTLSEK</sequence>
<dbReference type="Proteomes" id="UP000663791">
    <property type="component" value="Unassembled WGS sequence"/>
</dbReference>
<feature type="region of interest" description="Disordered" evidence="1">
    <location>
        <begin position="1"/>
        <end position="24"/>
    </location>
</feature>
<evidence type="ECO:0000313" key="3">
    <source>
        <dbReference type="EMBL" id="MBM9461088.1"/>
    </source>
</evidence>
<feature type="compositionally biased region" description="Basic and acidic residues" evidence="1">
    <location>
        <begin position="7"/>
        <end position="20"/>
    </location>
</feature>
<name>A0A938Y6R3_9ACTN</name>
<protein>
    <submittedName>
        <fullName evidence="3">Uncharacterized protein</fullName>
    </submittedName>
</protein>